<gene>
    <name evidence="2" type="ORF">AWN90_01410</name>
</gene>
<evidence type="ECO:0000313" key="3">
    <source>
        <dbReference type="Proteomes" id="UP000076512"/>
    </source>
</evidence>
<feature type="compositionally biased region" description="Basic and acidic residues" evidence="1">
    <location>
        <begin position="1"/>
        <end position="11"/>
    </location>
</feature>
<reference evidence="2 3" key="1">
    <citation type="submission" date="2016-04" db="EMBL/GenBank/DDBJ databases">
        <authorList>
            <person name="Evans L.H."/>
            <person name="Alamgir A."/>
            <person name="Owens N."/>
            <person name="Weber N.D."/>
            <person name="Virtaneva K."/>
            <person name="Barbian K."/>
            <person name="Babar A."/>
            <person name="Rosenke K."/>
        </authorList>
    </citation>
    <scope>NUCLEOTIDE SEQUENCE [LARGE SCALE GENOMIC DNA]</scope>
    <source>
        <strain evidence="2 3">IFM 0406</strain>
    </source>
</reference>
<keyword evidence="3" id="KW-1185">Reference proteome</keyword>
<proteinExistence type="predicted"/>
<feature type="region of interest" description="Disordered" evidence="1">
    <location>
        <begin position="1"/>
        <end position="22"/>
    </location>
</feature>
<protein>
    <submittedName>
        <fullName evidence="2">Uncharacterized protein</fullName>
    </submittedName>
</protein>
<dbReference type="EMBL" id="LWGR01000012">
    <property type="protein sequence ID" value="KZM71445.1"/>
    <property type="molecule type" value="Genomic_DNA"/>
</dbReference>
<name>A0A164KJ33_9NOCA</name>
<sequence>MRSEPDRHGEKMSTQPRNPISRPLTCLTVCPSDFRPQTATVSSVHIGVVELMTPADEVRIPCSAIV</sequence>
<evidence type="ECO:0000313" key="2">
    <source>
        <dbReference type="EMBL" id="KZM71445.1"/>
    </source>
</evidence>
<comment type="caution">
    <text evidence="2">The sequence shown here is derived from an EMBL/GenBank/DDBJ whole genome shotgun (WGS) entry which is preliminary data.</text>
</comment>
<accession>A0A164KJ33</accession>
<dbReference type="Proteomes" id="UP000076512">
    <property type="component" value="Unassembled WGS sequence"/>
</dbReference>
<dbReference type="AlphaFoldDB" id="A0A164KJ33"/>
<organism evidence="2 3">
    <name type="scientific">Nocardia terpenica</name>
    <dbReference type="NCBI Taxonomy" id="455432"/>
    <lineage>
        <taxon>Bacteria</taxon>
        <taxon>Bacillati</taxon>
        <taxon>Actinomycetota</taxon>
        <taxon>Actinomycetes</taxon>
        <taxon>Mycobacteriales</taxon>
        <taxon>Nocardiaceae</taxon>
        <taxon>Nocardia</taxon>
    </lineage>
</organism>
<evidence type="ECO:0000256" key="1">
    <source>
        <dbReference type="SAM" id="MobiDB-lite"/>
    </source>
</evidence>